<dbReference type="Pfam" id="PF15539">
    <property type="entry name" value="CAF1-p150_C2"/>
    <property type="match status" value="2"/>
</dbReference>
<feature type="domain" description="Chromatin assembly factor 1 p150 subunit acidic region" evidence="8">
    <location>
        <begin position="379"/>
        <end position="507"/>
    </location>
</feature>
<dbReference type="Pfam" id="PF11600">
    <property type="entry name" value="CAF1A_acidic"/>
    <property type="match status" value="1"/>
</dbReference>
<sequence>MAQCVVGGEKRPIVGDKDVIDVDMQPNKRLKQVRLPFKPLDCKPPTPSPVANNSASKKRKSSGPDSPTAKPKLSKLPDLRSSAEKIRPAKSKNDNEVSSSSEAESLPASGSKSRSTSNNILEKFVRRENEISSTNDVIDLTGSVVLEENEENSPAKVMSPKKPKAKLPSETNTKEEQTPAAEANPGEKGSCSDQTASSAESNTNEKPEDHFVRKLVFDSEKTGDDCKTTVPEDKDSSENLSLKEDNEESMQEDVEAEAEGHQDEGDTSQNDETPDESIVIKTDSDDESSQSQKEEEEESSSKTPVSKKKPRCTSTPQTRGSANTSCSSVEGATPTSENKAKRPLSKKQAERAAMREKVKQEKERQKQEAKEQKEKERLENKKQRDEEKAEKEKAKMEEKEKKEKERQEKKEQLEKEKQDKLKQKEEERKKKQEMLDAKEEERKQKEEEKRLKEEQKLKEEEEKQKLAEKRKAAFTSFFTKPTVVTSTKVDKAAEKNLFIPFEVKKDMTLAPVTRQVLSDDDRQCLDEALSKIEETGVTYLTQLRQGAKKPVRTNRVLRNKVETEEDVELLVHDSEAVKKSTHAVKLLQFHTDYRPPYYGTWHKKMAGLSPRNPWKKYEDVFDYEVNSDEEWEEEEPGESLSDSNGEEDEGEAEEDEVDEDDWMVPHGYLSADEGCDDDEEVTPEVLKARQRAKAQAWETELTAKRRVAPPVHIGCHWLDSPCSNAKHLDVLRQFEMMFLRTSPVETLVSNPDMLENGDKNDSFASKNTSGSKCFRKRALPEEAMPDLIRLLHGNSLGIKKMVREFRLYWRQKSSDLSTSLNESKLEDEPETQEKSLMETGVAGKLGEKSSGACTVPGDDAGKTKQEGSPGKTQNDSVLNEDANDCCVSKRQLEIKIMAIAAREKREGTKRPCWYVKSDVLQQYNMADLPMENSWVYISIDMTKKTPNKPAAESKNPNKSAAEKKTPNKSASNKKKTNKSSAEKKTPRKQGAEKSSQDPDEKTGSNSDALVTPHKGKGSAESNGTPKTEKNTKEASAKKKPKDQPSIMAFAKKTPSKPTPVKKEQTKEVREASNVTGEVIDVDMEESAQAKSSPANVPSEEQKKASEIEKPSSKMDEDCIVLD</sequence>
<dbReference type="Proteomes" id="UP001374579">
    <property type="component" value="Unassembled WGS sequence"/>
</dbReference>
<feature type="region of interest" description="Disordered" evidence="7">
    <location>
        <begin position="23"/>
        <end position="118"/>
    </location>
</feature>
<dbReference type="GO" id="GO:0006334">
    <property type="term" value="P:nucleosome assembly"/>
    <property type="evidence" value="ECO:0007669"/>
    <property type="project" value="TreeGrafter"/>
</dbReference>
<organism evidence="11 12">
    <name type="scientific">Littorina saxatilis</name>
    <dbReference type="NCBI Taxonomy" id="31220"/>
    <lineage>
        <taxon>Eukaryota</taxon>
        <taxon>Metazoa</taxon>
        <taxon>Spiralia</taxon>
        <taxon>Lophotrochozoa</taxon>
        <taxon>Mollusca</taxon>
        <taxon>Gastropoda</taxon>
        <taxon>Caenogastropoda</taxon>
        <taxon>Littorinimorpha</taxon>
        <taxon>Littorinoidea</taxon>
        <taxon>Littorinidae</taxon>
        <taxon>Littorina</taxon>
    </lineage>
</organism>
<gene>
    <name evidence="11" type="ORF">V1264_001235</name>
</gene>
<feature type="region of interest" description="Disordered" evidence="7">
    <location>
        <begin position="625"/>
        <end position="661"/>
    </location>
</feature>
<evidence type="ECO:0000256" key="4">
    <source>
        <dbReference type="ARBA" id="ARBA00023186"/>
    </source>
</evidence>
<keyword evidence="2" id="KW-0235">DNA replication</keyword>
<dbReference type="PANTHER" id="PTHR15272">
    <property type="entry name" value="CHROMATIN ASSEMBLY FACTOR 1 SUBUNIT A CAF-1 SUBUNIT A"/>
    <property type="match status" value="1"/>
</dbReference>
<feature type="compositionally biased region" description="Basic and acidic residues" evidence="7">
    <location>
        <begin position="1099"/>
        <end position="1116"/>
    </location>
</feature>
<dbReference type="Pfam" id="PF12253">
    <property type="entry name" value="CAF1A_dimeriz"/>
    <property type="match status" value="1"/>
</dbReference>
<keyword evidence="3" id="KW-0227">DNA damage</keyword>
<dbReference type="InterPro" id="IPR022043">
    <property type="entry name" value="CAF1A_DD"/>
</dbReference>
<accession>A0AAN9GNS4</accession>
<dbReference type="GO" id="GO:0005634">
    <property type="term" value="C:nucleus"/>
    <property type="evidence" value="ECO:0007669"/>
    <property type="project" value="UniProtKB-SubCell"/>
</dbReference>
<feature type="compositionally biased region" description="Acidic residues" evidence="7">
    <location>
        <begin position="625"/>
        <end position="637"/>
    </location>
</feature>
<evidence type="ECO:0000313" key="12">
    <source>
        <dbReference type="Proteomes" id="UP001374579"/>
    </source>
</evidence>
<feature type="region of interest" description="Disordered" evidence="7">
    <location>
        <begin position="945"/>
        <end position="1122"/>
    </location>
</feature>
<feature type="domain" description="Chromatin assembly factor 1 subunit A dimerization" evidence="9">
    <location>
        <begin position="585"/>
        <end position="656"/>
    </location>
</feature>
<evidence type="ECO:0000313" key="11">
    <source>
        <dbReference type="EMBL" id="KAK7115353.1"/>
    </source>
</evidence>
<feature type="region of interest" description="Disordered" evidence="7">
    <location>
        <begin position="842"/>
        <end position="878"/>
    </location>
</feature>
<comment type="subcellular location">
    <subcellularLocation>
        <location evidence="1">Nucleus</location>
    </subcellularLocation>
</comment>
<keyword evidence="4" id="KW-0143">Chaperone</keyword>
<dbReference type="AlphaFoldDB" id="A0AAN9GNS4"/>
<evidence type="ECO:0000256" key="7">
    <source>
        <dbReference type="SAM" id="MobiDB-lite"/>
    </source>
</evidence>
<evidence type="ECO:0000256" key="5">
    <source>
        <dbReference type="ARBA" id="ARBA00023204"/>
    </source>
</evidence>
<dbReference type="GO" id="GO:0006281">
    <property type="term" value="P:DNA repair"/>
    <property type="evidence" value="ECO:0007669"/>
    <property type="project" value="UniProtKB-KW"/>
</dbReference>
<feature type="compositionally biased region" description="Acidic residues" evidence="7">
    <location>
        <begin position="644"/>
        <end position="661"/>
    </location>
</feature>
<dbReference type="GO" id="GO:0006260">
    <property type="term" value="P:DNA replication"/>
    <property type="evidence" value="ECO:0007669"/>
    <property type="project" value="UniProtKB-KW"/>
</dbReference>
<feature type="region of interest" description="Disordered" evidence="7">
    <location>
        <begin position="148"/>
        <end position="464"/>
    </location>
</feature>
<comment type="caution">
    <text evidence="11">The sequence shown here is derived from an EMBL/GenBank/DDBJ whole genome shotgun (WGS) entry which is preliminary data.</text>
</comment>
<dbReference type="EMBL" id="JBAMIC010000001">
    <property type="protein sequence ID" value="KAK7115353.1"/>
    <property type="molecule type" value="Genomic_DNA"/>
</dbReference>
<proteinExistence type="predicted"/>
<evidence type="ECO:0000256" key="3">
    <source>
        <dbReference type="ARBA" id="ARBA00022763"/>
    </source>
</evidence>
<evidence type="ECO:0000256" key="2">
    <source>
        <dbReference type="ARBA" id="ARBA00022705"/>
    </source>
</evidence>
<dbReference type="InterPro" id="IPR021644">
    <property type="entry name" value="CAF-1_p150_acidic"/>
</dbReference>
<dbReference type="PANTHER" id="PTHR15272:SF0">
    <property type="entry name" value="CHROMATIN ASSEMBLY FACTOR 1 SUBUNIT A"/>
    <property type="match status" value="1"/>
</dbReference>
<feature type="domain" description="Chromatin assembly factor 1 subunit p150 C-terminal" evidence="10">
    <location>
        <begin position="865"/>
        <end position="941"/>
    </location>
</feature>
<feature type="compositionally biased region" description="Acidic residues" evidence="7">
    <location>
        <begin position="245"/>
        <end position="257"/>
    </location>
</feature>
<keyword evidence="12" id="KW-1185">Reference proteome</keyword>
<evidence type="ECO:0000259" key="10">
    <source>
        <dbReference type="Pfam" id="PF15539"/>
    </source>
</evidence>
<evidence type="ECO:0008006" key="13">
    <source>
        <dbReference type="Google" id="ProtNLM"/>
    </source>
</evidence>
<feature type="compositionally biased region" description="Basic and acidic residues" evidence="7">
    <location>
        <begin position="347"/>
        <end position="464"/>
    </location>
</feature>
<keyword evidence="6" id="KW-0539">Nucleus</keyword>
<evidence type="ECO:0000259" key="8">
    <source>
        <dbReference type="Pfam" id="PF11600"/>
    </source>
</evidence>
<protein>
    <recommendedName>
        <fullName evidence="13">Chromatin assembly factor 1 subunit A</fullName>
    </recommendedName>
</protein>
<name>A0AAN9GNS4_9CAEN</name>
<feature type="compositionally biased region" description="Polar residues" evidence="7">
    <location>
        <begin position="191"/>
        <end position="202"/>
    </location>
</feature>
<feature type="compositionally biased region" description="Basic and acidic residues" evidence="7">
    <location>
        <begin position="980"/>
        <end position="1002"/>
    </location>
</feature>
<dbReference type="GO" id="GO:0033186">
    <property type="term" value="C:CAF-1 complex"/>
    <property type="evidence" value="ECO:0007669"/>
    <property type="project" value="TreeGrafter"/>
</dbReference>
<keyword evidence="5" id="KW-0234">DNA repair</keyword>
<feature type="compositionally biased region" description="Polar residues" evidence="7">
    <location>
        <begin position="312"/>
        <end position="337"/>
    </location>
</feature>
<feature type="domain" description="Chromatin assembly factor 1 subunit p150 C-terminal" evidence="10">
    <location>
        <begin position="696"/>
        <end position="814"/>
    </location>
</feature>
<evidence type="ECO:0000259" key="9">
    <source>
        <dbReference type="Pfam" id="PF12253"/>
    </source>
</evidence>
<dbReference type="InterPro" id="IPR029105">
    <property type="entry name" value="CAF1-p150_C2"/>
</dbReference>
<feature type="compositionally biased region" description="Acidic residues" evidence="7">
    <location>
        <begin position="284"/>
        <end position="298"/>
    </location>
</feature>
<feature type="compositionally biased region" description="Basic and acidic residues" evidence="7">
    <location>
        <begin position="203"/>
        <end position="244"/>
    </location>
</feature>
<feature type="compositionally biased region" description="Basic and acidic residues" evidence="7">
    <location>
        <begin position="1060"/>
        <end position="1070"/>
    </location>
</feature>
<reference evidence="11 12" key="1">
    <citation type="submission" date="2024-02" db="EMBL/GenBank/DDBJ databases">
        <title>Chromosome-scale genome assembly of the rough periwinkle Littorina saxatilis.</title>
        <authorList>
            <person name="De Jode A."/>
            <person name="Faria R."/>
            <person name="Formenti G."/>
            <person name="Sims Y."/>
            <person name="Smith T.P."/>
            <person name="Tracey A."/>
            <person name="Wood J.M.D."/>
            <person name="Zagrodzka Z.B."/>
            <person name="Johannesson K."/>
            <person name="Butlin R.K."/>
            <person name="Leder E.H."/>
        </authorList>
    </citation>
    <scope>NUCLEOTIDE SEQUENCE [LARGE SCALE GENOMIC DNA]</scope>
    <source>
        <strain evidence="11">Snail1</strain>
        <tissue evidence="11">Muscle</tissue>
    </source>
</reference>
<evidence type="ECO:0000256" key="1">
    <source>
        <dbReference type="ARBA" id="ARBA00004123"/>
    </source>
</evidence>
<evidence type="ECO:0000256" key="6">
    <source>
        <dbReference type="ARBA" id="ARBA00023242"/>
    </source>
</evidence>
<feature type="compositionally biased region" description="Basic and acidic residues" evidence="7">
    <location>
        <begin position="1026"/>
        <end position="1036"/>
    </location>
</feature>
<feature type="compositionally biased region" description="Low complexity" evidence="7">
    <location>
        <begin position="98"/>
        <end position="111"/>
    </location>
</feature>
<feature type="compositionally biased region" description="Basic and acidic residues" evidence="7">
    <location>
        <begin position="75"/>
        <end position="95"/>
    </location>
</feature>